<evidence type="ECO:0000313" key="12">
    <source>
        <dbReference type="Proteomes" id="UP000032233"/>
    </source>
</evidence>
<dbReference type="Pfam" id="PF00271">
    <property type="entry name" value="Helicase_C"/>
    <property type="match status" value="1"/>
</dbReference>
<keyword evidence="1" id="KW-0547">Nucleotide-binding</keyword>
<dbReference type="PROSITE" id="PS51192">
    <property type="entry name" value="HELICASE_ATP_BIND_1"/>
    <property type="match status" value="1"/>
</dbReference>
<proteinExistence type="predicted"/>
<evidence type="ECO:0000256" key="6">
    <source>
        <dbReference type="ARBA" id="ARBA00023125"/>
    </source>
</evidence>
<organism evidence="11 12">
    <name type="scientific">Dethiosulfatarculus sandiegensis</name>
    <dbReference type="NCBI Taxonomy" id="1429043"/>
    <lineage>
        <taxon>Bacteria</taxon>
        <taxon>Pseudomonadati</taxon>
        <taxon>Thermodesulfobacteriota</taxon>
        <taxon>Desulfarculia</taxon>
        <taxon>Desulfarculales</taxon>
        <taxon>Desulfarculaceae</taxon>
        <taxon>Dethiosulfatarculus</taxon>
    </lineage>
</organism>
<evidence type="ECO:0000256" key="1">
    <source>
        <dbReference type="ARBA" id="ARBA00022741"/>
    </source>
</evidence>
<dbReference type="InterPro" id="IPR027417">
    <property type="entry name" value="P-loop_NTPase"/>
</dbReference>
<dbReference type="Gene3D" id="3.40.50.300">
    <property type="entry name" value="P-loop containing nucleotide triphosphate hydrolases"/>
    <property type="match status" value="2"/>
</dbReference>
<dbReference type="InterPro" id="IPR045562">
    <property type="entry name" value="RecG_dom3_C"/>
</dbReference>
<dbReference type="Pfam" id="PF00270">
    <property type="entry name" value="DEAD"/>
    <property type="match status" value="1"/>
</dbReference>
<keyword evidence="7" id="KW-0234">DNA repair</keyword>
<accession>A0A0D2JCW7</accession>
<sequence length="685" mass="74709">MPGVGPATAKALAMRELRTLGDALLFLPRRYEDRRHPQSIDQCSLGRTTVLKGVVRASSTQGRWGKVYRLVLEDDTGVIDCLWFRFKKAYLAGFKPGDPVYVVGEVSRSKKGAFQLVHPDIFQASDVGPDHASIGRVIPVYPQLEGVRPGSLRRIMKALLAQVADKVVDPLFGFLPAELYPLPAGRALEIAHEPPFEACERDLDPDEADWRLSLAVNELFYYEMGLALNRRKRAEVEARALRATGELGNRFLDGLGFELTPGQKKAVSEIKADMARTVPMARLLAGDVGTGKTAVACAAACAAIEAGAQVAFMAPTEVLARQHLATMKKLLEPHGVNLVLATGSLDAKERRQAREAAELGAQMVVGTHALISEGFEFKDLGLVIIDEQHRFGVEQRLVLTGKGESPHLLVLSATPIPRTLALAISGHMDISDLPEKPNKRPPVATYAVEHAGRRQAVDAITRALHQEEQVYVVCPLVEPSEHIDAKDVISTHRGLDAYFPEVEVGLLHGRMESAEQQEVLERFRRGLCRILVSTTVVEVGVDVAGATLMVILGAERFGLSQLHQLRGRVGRGDKPGSCYLVAGSKAGDLAHRRMEVLCSTNDGLVVAEADLSLRGPGEALGARQAGLPPFKVADWARDGELTIELRSWIEQELAKDPEMQKSPLKPLGEECLRRWGRRLGLVKAG</sequence>
<keyword evidence="5" id="KW-0067">ATP-binding</keyword>
<evidence type="ECO:0000259" key="10">
    <source>
        <dbReference type="PROSITE" id="PS51194"/>
    </source>
</evidence>
<evidence type="ECO:0000256" key="5">
    <source>
        <dbReference type="ARBA" id="ARBA00022840"/>
    </source>
</evidence>
<evidence type="ECO:0000256" key="2">
    <source>
        <dbReference type="ARBA" id="ARBA00022763"/>
    </source>
</evidence>
<dbReference type="InterPro" id="IPR012340">
    <property type="entry name" value="NA-bd_OB-fold"/>
</dbReference>
<dbReference type="GO" id="GO:0003677">
    <property type="term" value="F:DNA binding"/>
    <property type="evidence" value="ECO:0007669"/>
    <property type="project" value="UniProtKB-KW"/>
</dbReference>
<comment type="caution">
    <text evidence="11">The sequence shown here is derived from an EMBL/GenBank/DDBJ whole genome shotgun (WGS) entry which is preliminary data.</text>
</comment>
<dbReference type="SUPFAM" id="SSF52540">
    <property type="entry name" value="P-loop containing nucleoside triphosphate hydrolases"/>
    <property type="match status" value="2"/>
</dbReference>
<reference evidence="11 12" key="1">
    <citation type="submission" date="2013-11" db="EMBL/GenBank/DDBJ databases">
        <title>Metagenomic analysis of a methanogenic consortium involved in long chain n-alkane degradation.</title>
        <authorList>
            <person name="Davidova I.A."/>
            <person name="Callaghan A.V."/>
            <person name="Wawrik B."/>
            <person name="Pruitt S."/>
            <person name="Marks C."/>
            <person name="Duncan K.E."/>
            <person name="Suflita J.M."/>
        </authorList>
    </citation>
    <scope>NUCLEOTIDE SEQUENCE [LARGE SCALE GENOMIC DNA]</scope>
    <source>
        <strain evidence="11 12">SPR</strain>
    </source>
</reference>
<dbReference type="GO" id="GO:0005524">
    <property type="term" value="F:ATP binding"/>
    <property type="evidence" value="ECO:0007669"/>
    <property type="project" value="UniProtKB-KW"/>
</dbReference>
<dbReference type="GO" id="GO:0003678">
    <property type="term" value="F:DNA helicase activity"/>
    <property type="evidence" value="ECO:0007669"/>
    <property type="project" value="TreeGrafter"/>
</dbReference>
<dbReference type="Pfam" id="PF17191">
    <property type="entry name" value="RecG_wedge"/>
    <property type="match status" value="1"/>
</dbReference>
<dbReference type="InterPro" id="IPR001650">
    <property type="entry name" value="Helicase_C-like"/>
</dbReference>
<keyword evidence="2" id="KW-0227">DNA damage</keyword>
<keyword evidence="4 11" id="KW-0347">Helicase</keyword>
<evidence type="ECO:0000259" key="9">
    <source>
        <dbReference type="PROSITE" id="PS51192"/>
    </source>
</evidence>
<evidence type="ECO:0000256" key="3">
    <source>
        <dbReference type="ARBA" id="ARBA00022801"/>
    </source>
</evidence>
<dbReference type="InterPro" id="IPR033454">
    <property type="entry name" value="RecG_wedge"/>
</dbReference>
<dbReference type="AlphaFoldDB" id="A0A0D2JCW7"/>
<dbReference type="InterPro" id="IPR014001">
    <property type="entry name" value="Helicase_ATP-bd"/>
</dbReference>
<evidence type="ECO:0000256" key="8">
    <source>
        <dbReference type="ARBA" id="ARBA00049819"/>
    </source>
</evidence>
<dbReference type="PANTHER" id="PTHR47964:SF1">
    <property type="entry name" value="ATP-DEPENDENT DNA HELICASE HOMOLOG RECG, CHLOROPLASTIC"/>
    <property type="match status" value="1"/>
</dbReference>
<dbReference type="PATRIC" id="fig|1429043.3.peg.2382"/>
<dbReference type="InterPro" id="IPR047112">
    <property type="entry name" value="RecG/Mfd"/>
</dbReference>
<feature type="domain" description="Helicase C-terminal" evidence="10">
    <location>
        <begin position="456"/>
        <end position="612"/>
    </location>
</feature>
<keyword evidence="12" id="KW-1185">Reference proteome</keyword>
<evidence type="ECO:0000313" key="11">
    <source>
        <dbReference type="EMBL" id="KIX13601.1"/>
    </source>
</evidence>
<protein>
    <recommendedName>
        <fullName evidence="8">Probable DNA 3'-5' helicase RecG</fullName>
    </recommendedName>
</protein>
<dbReference type="SMART" id="SM00487">
    <property type="entry name" value="DEXDc"/>
    <property type="match status" value="1"/>
</dbReference>
<dbReference type="Gene3D" id="2.40.50.140">
    <property type="entry name" value="Nucleic acid-binding proteins"/>
    <property type="match status" value="1"/>
</dbReference>
<dbReference type="SMART" id="SM00490">
    <property type="entry name" value="HELICc"/>
    <property type="match status" value="1"/>
</dbReference>
<dbReference type="Pfam" id="PF19833">
    <property type="entry name" value="RecG_dom3_C"/>
    <property type="match status" value="1"/>
</dbReference>
<keyword evidence="6" id="KW-0238">DNA-binding</keyword>
<dbReference type="SUPFAM" id="SSF50249">
    <property type="entry name" value="Nucleic acid-binding proteins"/>
    <property type="match status" value="1"/>
</dbReference>
<dbReference type="PANTHER" id="PTHR47964">
    <property type="entry name" value="ATP-DEPENDENT DNA HELICASE HOMOLOG RECG, CHLOROPLASTIC"/>
    <property type="match status" value="1"/>
</dbReference>
<dbReference type="InterPro" id="IPR011545">
    <property type="entry name" value="DEAD/DEAH_box_helicase_dom"/>
</dbReference>
<dbReference type="FunCoup" id="A0A0D2JCW7">
    <property type="interactions" value="566"/>
</dbReference>
<feature type="domain" description="Helicase ATP-binding" evidence="9">
    <location>
        <begin position="273"/>
        <end position="433"/>
    </location>
</feature>
<dbReference type="STRING" id="1429043.X474_11200"/>
<gene>
    <name evidence="11" type="ORF">X474_11200</name>
</gene>
<evidence type="ECO:0000256" key="4">
    <source>
        <dbReference type="ARBA" id="ARBA00022806"/>
    </source>
</evidence>
<dbReference type="PROSITE" id="PS51194">
    <property type="entry name" value="HELICASE_CTER"/>
    <property type="match status" value="1"/>
</dbReference>
<evidence type="ECO:0000256" key="7">
    <source>
        <dbReference type="ARBA" id="ARBA00023204"/>
    </source>
</evidence>
<keyword evidence="3" id="KW-0378">Hydrolase</keyword>
<dbReference type="CDD" id="cd04488">
    <property type="entry name" value="RecG_wedge_OBF"/>
    <property type="match status" value="1"/>
</dbReference>
<name>A0A0D2JCW7_9BACT</name>
<dbReference type="Proteomes" id="UP000032233">
    <property type="component" value="Unassembled WGS sequence"/>
</dbReference>
<dbReference type="GO" id="GO:0006281">
    <property type="term" value="P:DNA repair"/>
    <property type="evidence" value="ECO:0007669"/>
    <property type="project" value="UniProtKB-KW"/>
</dbReference>
<dbReference type="InParanoid" id="A0A0D2JCW7"/>
<dbReference type="EMBL" id="AZAC01000014">
    <property type="protein sequence ID" value="KIX13601.1"/>
    <property type="molecule type" value="Genomic_DNA"/>
</dbReference>
<dbReference type="GO" id="GO:0016787">
    <property type="term" value="F:hydrolase activity"/>
    <property type="evidence" value="ECO:0007669"/>
    <property type="project" value="UniProtKB-KW"/>
</dbReference>